<keyword evidence="4" id="KW-1185">Reference proteome</keyword>
<sequence length="238" mass="25811">MRLPVPEWLSPLRRCCSVSKSCAPPSWTLPWKESIADRKLRVHPPALPAYTGTMDDPQVELEVVGVRVELPNNQPVLILRGVEPGTENFHVAVVVGPAEAAAVARALQGEVPPRPMTHDLLTSVLESFGRGIAGVEIRLLDMSTYAGYVRLNSGNTVDARASDAIAVAVRAQCPVTMARTTLEAVSVTPRYKSSSNDPQPGGSSEAQQLADRGPISEDEIREFEKFLSEADPEDFDRS</sequence>
<protein>
    <submittedName>
        <fullName evidence="3">Bifunctional nuclease family protein</fullName>
    </submittedName>
</protein>
<evidence type="ECO:0000256" key="1">
    <source>
        <dbReference type="SAM" id="MobiDB-lite"/>
    </source>
</evidence>
<dbReference type="AlphaFoldDB" id="A0A3A4FFJ2"/>
<dbReference type="PROSITE" id="PS51658">
    <property type="entry name" value="BFN"/>
    <property type="match status" value="1"/>
</dbReference>
<reference evidence="3 4" key="1">
    <citation type="submission" date="2018-09" db="EMBL/GenBank/DDBJ databases">
        <title>Nesterenkonia natronophila sp. nov., an alkaliphilic actinobacteriume isolated from a soda lake, and emended description of the genus Nesterenkonia.</title>
        <authorList>
            <person name="Menes R.J."/>
            <person name="Iriarte A."/>
        </authorList>
    </citation>
    <scope>NUCLEOTIDE SEQUENCE [LARGE SCALE GENOMIC DNA]</scope>
    <source>
        <strain evidence="3 4">M8</strain>
    </source>
</reference>
<organism evidence="3 4">
    <name type="scientific">Nesterenkonia natronophila</name>
    <dbReference type="NCBI Taxonomy" id="2174932"/>
    <lineage>
        <taxon>Bacteria</taxon>
        <taxon>Bacillati</taxon>
        <taxon>Actinomycetota</taxon>
        <taxon>Actinomycetes</taxon>
        <taxon>Micrococcales</taxon>
        <taxon>Micrococcaceae</taxon>
        <taxon>Nesterenkonia</taxon>
    </lineage>
</organism>
<dbReference type="Pfam" id="PF02577">
    <property type="entry name" value="BFN_dom"/>
    <property type="match status" value="1"/>
</dbReference>
<dbReference type="GO" id="GO:0004518">
    <property type="term" value="F:nuclease activity"/>
    <property type="evidence" value="ECO:0007669"/>
    <property type="project" value="InterPro"/>
</dbReference>
<dbReference type="Proteomes" id="UP000266615">
    <property type="component" value="Unassembled WGS sequence"/>
</dbReference>
<dbReference type="EMBL" id="QYZP01000003">
    <property type="protein sequence ID" value="RJN31045.1"/>
    <property type="molecule type" value="Genomic_DNA"/>
</dbReference>
<comment type="caution">
    <text evidence="3">The sequence shown here is derived from an EMBL/GenBank/DDBJ whole genome shotgun (WGS) entry which is preliminary data.</text>
</comment>
<gene>
    <name evidence="3" type="ORF">D3250_09220</name>
</gene>
<dbReference type="Gene3D" id="3.10.690.10">
    <property type="entry name" value="Bifunctional nuclease domain"/>
    <property type="match status" value="1"/>
</dbReference>
<accession>A0A3A4FFJ2</accession>
<feature type="region of interest" description="Disordered" evidence="1">
    <location>
        <begin position="188"/>
        <end position="215"/>
    </location>
</feature>
<evidence type="ECO:0000259" key="2">
    <source>
        <dbReference type="PROSITE" id="PS51658"/>
    </source>
</evidence>
<feature type="domain" description="BFN" evidence="2">
    <location>
        <begin position="58"/>
        <end position="189"/>
    </location>
</feature>
<name>A0A3A4FFJ2_9MICC</name>
<dbReference type="InterPro" id="IPR003729">
    <property type="entry name" value="Bi_nuclease_dom"/>
</dbReference>
<dbReference type="SUPFAM" id="SSF103256">
    <property type="entry name" value="Hypothetical protein TM0160"/>
    <property type="match status" value="1"/>
</dbReference>
<evidence type="ECO:0000313" key="4">
    <source>
        <dbReference type="Proteomes" id="UP000266615"/>
    </source>
</evidence>
<evidence type="ECO:0000313" key="3">
    <source>
        <dbReference type="EMBL" id="RJN31045.1"/>
    </source>
</evidence>
<feature type="compositionally biased region" description="Polar residues" evidence="1">
    <location>
        <begin position="191"/>
        <end position="207"/>
    </location>
</feature>
<dbReference type="InterPro" id="IPR036104">
    <property type="entry name" value="BFN_sf"/>
</dbReference>
<proteinExistence type="predicted"/>